<dbReference type="Proteomes" id="UP000187209">
    <property type="component" value="Unassembled WGS sequence"/>
</dbReference>
<gene>
    <name evidence="1" type="ORF">SteCoe_27595</name>
</gene>
<accession>A0A1R2BA39</accession>
<keyword evidence="2" id="KW-1185">Reference proteome</keyword>
<protein>
    <submittedName>
        <fullName evidence="1">Uncharacterized protein</fullName>
    </submittedName>
</protein>
<sequence length="145" mass="16876">MHNIGRENRTSEGSKYCDQFNIPSSVASRIGPPDTNLIESPSLENFQFSFAETQIEIDIQNFFQIQPSGNFSLSQTLILKELDAMKMQVQMINKKLEYNLSVLKEKQERQKLLKRIFTLKNDERKRDKSMRDEVKCSCSKNCSLF</sequence>
<comment type="caution">
    <text evidence="1">The sequence shown here is derived from an EMBL/GenBank/DDBJ whole genome shotgun (WGS) entry which is preliminary data.</text>
</comment>
<name>A0A1R2BA39_9CILI</name>
<proteinExistence type="predicted"/>
<evidence type="ECO:0000313" key="1">
    <source>
        <dbReference type="EMBL" id="OMJ73661.1"/>
    </source>
</evidence>
<dbReference type="AlphaFoldDB" id="A0A1R2BA39"/>
<organism evidence="1 2">
    <name type="scientific">Stentor coeruleus</name>
    <dbReference type="NCBI Taxonomy" id="5963"/>
    <lineage>
        <taxon>Eukaryota</taxon>
        <taxon>Sar</taxon>
        <taxon>Alveolata</taxon>
        <taxon>Ciliophora</taxon>
        <taxon>Postciliodesmatophora</taxon>
        <taxon>Heterotrichea</taxon>
        <taxon>Heterotrichida</taxon>
        <taxon>Stentoridae</taxon>
        <taxon>Stentor</taxon>
    </lineage>
</organism>
<reference evidence="1 2" key="1">
    <citation type="submission" date="2016-11" db="EMBL/GenBank/DDBJ databases">
        <title>The macronuclear genome of Stentor coeruleus: a giant cell with tiny introns.</title>
        <authorList>
            <person name="Slabodnick M."/>
            <person name="Ruby J.G."/>
            <person name="Reiff S.B."/>
            <person name="Swart E.C."/>
            <person name="Gosai S."/>
            <person name="Prabakaran S."/>
            <person name="Witkowska E."/>
            <person name="Larue G.E."/>
            <person name="Fisher S."/>
            <person name="Freeman R.M."/>
            <person name="Gunawardena J."/>
            <person name="Chu W."/>
            <person name="Stover N.A."/>
            <person name="Gregory B.D."/>
            <person name="Nowacki M."/>
            <person name="Derisi J."/>
            <person name="Roy S.W."/>
            <person name="Marshall W.F."/>
            <person name="Sood P."/>
        </authorList>
    </citation>
    <scope>NUCLEOTIDE SEQUENCE [LARGE SCALE GENOMIC DNA]</scope>
    <source>
        <strain evidence="1">WM001</strain>
    </source>
</reference>
<evidence type="ECO:0000313" key="2">
    <source>
        <dbReference type="Proteomes" id="UP000187209"/>
    </source>
</evidence>
<dbReference type="EMBL" id="MPUH01000805">
    <property type="protein sequence ID" value="OMJ73661.1"/>
    <property type="molecule type" value="Genomic_DNA"/>
</dbReference>